<evidence type="ECO:0000259" key="1">
    <source>
        <dbReference type="Pfam" id="PF00144"/>
    </source>
</evidence>
<dbReference type="Pfam" id="PF00144">
    <property type="entry name" value="Beta-lactamase"/>
    <property type="match status" value="1"/>
</dbReference>
<dbReference type="Proteomes" id="UP000521379">
    <property type="component" value="Unassembled WGS sequence"/>
</dbReference>
<keyword evidence="2" id="KW-0378">Hydrolase</keyword>
<comment type="caution">
    <text evidence="2">The sequence shown here is derived from an EMBL/GenBank/DDBJ whole genome shotgun (WGS) entry which is preliminary data.</text>
</comment>
<dbReference type="Gene3D" id="3.40.710.10">
    <property type="entry name" value="DD-peptidase/beta-lactamase superfamily"/>
    <property type="match status" value="1"/>
</dbReference>
<dbReference type="RefSeq" id="WP_119932352.1">
    <property type="nucleotide sequence ID" value="NZ_JAAVUN010000004.1"/>
</dbReference>
<sequence length="290" mass="31672">MSWLVPLKSQAYRLRDAGTITAERFGSLHQGAPMLEWGSITKTVTARLAQQLDQAGTLDLSAPVSVYLPEAKLPREVDVRSLVTHTSGLPRLPQGIITGAVEARDPYAKYTTAYFDAEVLPTLAAQHSGTVGSFDYSNLGYAVLTRLLEAITEQDWWTLATENVFDPLGITDVSIDPAPERVPVIRTWTGGIRKQWKDTGPFIGAGGVQGTFDALEQYATAIARQSPGVKPLGWMDDPTLWWHNGHNKDHGALIGVSRDGSRILTIHTLGYNAGRADKLAARLERQHPHG</sequence>
<evidence type="ECO:0000313" key="2">
    <source>
        <dbReference type="EMBL" id="NKE09025.1"/>
    </source>
</evidence>
<evidence type="ECO:0000313" key="3">
    <source>
        <dbReference type="Proteomes" id="UP000521379"/>
    </source>
</evidence>
<dbReference type="InterPro" id="IPR001466">
    <property type="entry name" value="Beta-lactam-related"/>
</dbReference>
<dbReference type="GO" id="GO:0016787">
    <property type="term" value="F:hydrolase activity"/>
    <property type="evidence" value="ECO:0007669"/>
    <property type="project" value="UniProtKB-KW"/>
</dbReference>
<dbReference type="PANTHER" id="PTHR46825">
    <property type="entry name" value="D-ALANYL-D-ALANINE-CARBOXYPEPTIDASE/ENDOPEPTIDASE AMPH"/>
    <property type="match status" value="1"/>
</dbReference>
<dbReference type="InterPro" id="IPR012338">
    <property type="entry name" value="Beta-lactam/transpept-like"/>
</dbReference>
<keyword evidence="3" id="KW-1185">Reference proteome</keyword>
<dbReference type="InterPro" id="IPR050491">
    <property type="entry name" value="AmpC-like"/>
</dbReference>
<protein>
    <submittedName>
        <fullName evidence="2">Serine hydrolase</fullName>
    </submittedName>
</protein>
<feature type="domain" description="Beta-lactamase-related" evidence="1">
    <location>
        <begin position="35"/>
        <end position="268"/>
    </location>
</feature>
<gene>
    <name evidence="2" type="ORF">GTW58_03515</name>
</gene>
<name>A0A846TXJ2_9MICC</name>
<dbReference type="AlphaFoldDB" id="A0A846TXJ2"/>
<dbReference type="EMBL" id="JAAVUN010000004">
    <property type="protein sequence ID" value="NKE09025.1"/>
    <property type="molecule type" value="Genomic_DNA"/>
</dbReference>
<proteinExistence type="predicted"/>
<accession>A0A846TXJ2</accession>
<dbReference type="SUPFAM" id="SSF56601">
    <property type="entry name" value="beta-lactamase/transpeptidase-like"/>
    <property type="match status" value="1"/>
</dbReference>
<organism evidence="2 3">
    <name type="scientific">Kocuria subflava</name>
    <dbReference type="NCBI Taxonomy" id="1736139"/>
    <lineage>
        <taxon>Bacteria</taxon>
        <taxon>Bacillati</taxon>
        <taxon>Actinomycetota</taxon>
        <taxon>Actinomycetes</taxon>
        <taxon>Micrococcales</taxon>
        <taxon>Micrococcaceae</taxon>
        <taxon>Kocuria</taxon>
    </lineage>
</organism>
<reference evidence="2 3" key="1">
    <citation type="submission" date="2020-02" db="EMBL/GenBank/DDBJ databases">
        <authorList>
            <person name="Sun Q."/>
        </authorList>
    </citation>
    <scope>NUCLEOTIDE SEQUENCE [LARGE SCALE GENOMIC DNA]</scope>
    <source>
        <strain evidence="2 3">YIM 13062</strain>
    </source>
</reference>
<dbReference type="PANTHER" id="PTHR46825:SF8">
    <property type="entry name" value="BETA-LACTAMASE-RELATED"/>
    <property type="match status" value="1"/>
</dbReference>